<protein>
    <recommendedName>
        <fullName evidence="2">DUF2326 domain-containing protein</fullName>
    </recommendedName>
</protein>
<dbReference type="KEGG" id="hoh:Hoch_0956"/>
<gene>
    <name evidence="3" type="ordered locus">Hoch_0956</name>
</gene>
<dbReference type="OrthoDB" id="5516148at2"/>
<proteinExistence type="predicted"/>
<reference evidence="3 4" key="1">
    <citation type="journal article" date="2010" name="Stand. Genomic Sci.">
        <title>Complete genome sequence of Haliangium ochraceum type strain (SMP-2).</title>
        <authorList>
            <consortium name="US DOE Joint Genome Institute (JGI-PGF)"/>
            <person name="Ivanova N."/>
            <person name="Daum C."/>
            <person name="Lang E."/>
            <person name="Abt B."/>
            <person name="Kopitz M."/>
            <person name="Saunders E."/>
            <person name="Lapidus A."/>
            <person name="Lucas S."/>
            <person name="Glavina Del Rio T."/>
            <person name="Nolan M."/>
            <person name="Tice H."/>
            <person name="Copeland A."/>
            <person name="Cheng J.F."/>
            <person name="Chen F."/>
            <person name="Bruce D."/>
            <person name="Goodwin L."/>
            <person name="Pitluck S."/>
            <person name="Mavromatis K."/>
            <person name="Pati A."/>
            <person name="Mikhailova N."/>
            <person name="Chen A."/>
            <person name="Palaniappan K."/>
            <person name="Land M."/>
            <person name="Hauser L."/>
            <person name="Chang Y.J."/>
            <person name="Jeffries C.D."/>
            <person name="Detter J.C."/>
            <person name="Brettin T."/>
            <person name="Rohde M."/>
            <person name="Goker M."/>
            <person name="Bristow J."/>
            <person name="Markowitz V."/>
            <person name="Eisen J.A."/>
            <person name="Hugenholtz P."/>
            <person name="Kyrpides N.C."/>
            <person name="Klenk H.P."/>
        </authorList>
    </citation>
    <scope>NUCLEOTIDE SEQUENCE [LARGE SCALE GENOMIC DNA]</scope>
    <source>
        <strain evidence="4">DSM 14365 / CIP 107738 / JCM 11303 / AJ 13395 / SMP-2</strain>
    </source>
</reference>
<dbReference type="EMBL" id="CP001804">
    <property type="protein sequence ID" value="ACY13559.1"/>
    <property type="molecule type" value="Genomic_DNA"/>
</dbReference>
<keyword evidence="1" id="KW-0175">Coiled coil</keyword>
<evidence type="ECO:0000313" key="3">
    <source>
        <dbReference type="EMBL" id="ACY13559.1"/>
    </source>
</evidence>
<keyword evidence="4" id="KW-1185">Reference proteome</keyword>
<dbReference type="AlphaFoldDB" id="D0LQJ9"/>
<evidence type="ECO:0000313" key="4">
    <source>
        <dbReference type="Proteomes" id="UP000001880"/>
    </source>
</evidence>
<sequence length="596" mass="68785">MKLSRIYSNRPEEFPPIRFNDGLNVVLAEIRDPANLSKDTHNLGKTTLAHLIDFCLLKSKKKQFFLMKHEDRFSQFVFFLELHLSEGRFITIRRPVAEATKISLFYSSESCPDANLFLEKEWSHWRLPFEKAKNLVEAQLSFSVATGWAFRKPLGYALRLQDDYQDVFQLGKFRGSHGDWKPFLAELIGLDGKLVQESYDLAAEVEAIGRSIAELEPLLVGLADSPDRLEGMILIRTKEVQELERKLGDFDFKLPDEGISEELVNRIEATIAGHNERRYHLRMSLQKLDRTLGQTIQFDIAGIERLFADAQVYFGDQLKRDYSDLMSFLASISKERSDLLQEERAETIQELGEIDAELEKLNKRRIEALTTLRQAKTLAKYREHTERLVDLKATLALLERQREQMDRLTELRHTLSDVHQKRTEVVQAVEENITKSTRQESRYRTIRVEFGAIVKRVLARPAVLSCKLNSKKNIEFRAEILDETDTATSADDGHTYRKLLCVAFDAAVFLAYLNDSFIHFVFHDGVFESLDDRKKRCLLDELRAWGAEGLQQIITVIDSDLPLGEDGSRMAFDDREIVRLLHDQGDGGRLFRMPPW</sequence>
<accession>D0LQJ9</accession>
<dbReference type="eggNOG" id="COG5293">
    <property type="taxonomic scope" value="Bacteria"/>
</dbReference>
<organism evidence="3 4">
    <name type="scientific">Haliangium ochraceum (strain DSM 14365 / JCM 11303 / SMP-2)</name>
    <dbReference type="NCBI Taxonomy" id="502025"/>
    <lineage>
        <taxon>Bacteria</taxon>
        <taxon>Pseudomonadati</taxon>
        <taxon>Myxococcota</taxon>
        <taxon>Polyangia</taxon>
        <taxon>Haliangiales</taxon>
        <taxon>Kofleriaceae</taxon>
        <taxon>Haliangium</taxon>
    </lineage>
</organism>
<evidence type="ECO:0000256" key="1">
    <source>
        <dbReference type="SAM" id="Coils"/>
    </source>
</evidence>
<feature type="domain" description="DUF2326" evidence="2">
    <location>
        <begin position="453"/>
        <end position="593"/>
    </location>
</feature>
<dbReference type="STRING" id="502025.Hoch_0956"/>
<dbReference type="Pfam" id="PF10088">
    <property type="entry name" value="DUF2326"/>
    <property type="match status" value="1"/>
</dbReference>
<evidence type="ECO:0000259" key="2">
    <source>
        <dbReference type="Pfam" id="PF10088"/>
    </source>
</evidence>
<dbReference type="InterPro" id="IPR018760">
    <property type="entry name" value="DUF2326"/>
</dbReference>
<dbReference type="Proteomes" id="UP000001880">
    <property type="component" value="Chromosome"/>
</dbReference>
<name>D0LQJ9_HALO1</name>
<dbReference type="HOGENOM" id="CLU_456234_0_0_7"/>
<feature type="coiled-coil region" evidence="1">
    <location>
        <begin position="344"/>
        <end position="418"/>
    </location>
</feature>
<dbReference type="RefSeq" id="WP_012826178.1">
    <property type="nucleotide sequence ID" value="NC_013440.1"/>
</dbReference>